<protein>
    <submittedName>
        <fullName evidence="6">ABC transporter substrate-binding protein</fullName>
    </submittedName>
</protein>
<dbReference type="InterPro" id="IPR006059">
    <property type="entry name" value="SBP"/>
</dbReference>
<dbReference type="CDD" id="cd13590">
    <property type="entry name" value="PBP2_PotD_PotF_like"/>
    <property type="match status" value="1"/>
</dbReference>
<dbReference type="Proteomes" id="UP000095594">
    <property type="component" value="Unassembled WGS sequence"/>
</dbReference>
<dbReference type="PANTHER" id="PTHR30222">
    <property type="entry name" value="SPERMIDINE/PUTRESCINE-BINDING PERIPLASMIC PROTEIN"/>
    <property type="match status" value="1"/>
</dbReference>
<evidence type="ECO:0000256" key="3">
    <source>
        <dbReference type="ARBA" id="ARBA00022729"/>
    </source>
</evidence>
<evidence type="ECO:0000313" key="7">
    <source>
        <dbReference type="Proteomes" id="UP000095594"/>
    </source>
</evidence>
<gene>
    <name evidence="6" type="primary">potD_2</name>
    <name evidence="6" type="ORF">ERS852471_02895</name>
</gene>
<comment type="subcellular location">
    <subcellularLocation>
        <location evidence="1">Periplasm</location>
    </subcellularLocation>
</comment>
<reference evidence="6 7" key="1">
    <citation type="submission" date="2015-09" db="EMBL/GenBank/DDBJ databases">
        <authorList>
            <consortium name="Pathogen Informatics"/>
        </authorList>
    </citation>
    <scope>NUCLEOTIDE SEQUENCE [LARGE SCALE GENOMIC DNA]</scope>
    <source>
        <strain evidence="6 7">2789STDY5834856</strain>
    </source>
</reference>
<dbReference type="RefSeq" id="WP_055267748.1">
    <property type="nucleotide sequence ID" value="NZ_CABIXQ010000024.1"/>
</dbReference>
<evidence type="ECO:0000256" key="5">
    <source>
        <dbReference type="SAM" id="SignalP"/>
    </source>
</evidence>
<dbReference type="PRINTS" id="PR00909">
    <property type="entry name" value="SPERMDNBNDNG"/>
</dbReference>
<evidence type="ECO:0000313" key="6">
    <source>
        <dbReference type="EMBL" id="CUP05495.1"/>
    </source>
</evidence>
<dbReference type="PROSITE" id="PS51257">
    <property type="entry name" value="PROKAR_LIPOPROTEIN"/>
    <property type="match status" value="1"/>
</dbReference>
<sequence length="351" mass="39819">MKKRKIKLLSICATAILSVGLFAGCGSSGSKQEINVLNYGANAAEGVFEEFEKETGIKVNETTFDDMQYMYQEVSSGKVNYDVILVSDDMAEKMIKEDMLQKINKDNIPNIVNMNEGDMGKPYDPNNDYTVPYMNGTIGLIYNTETVDEDITSWKSLFDPKYKDEIFMFDNIRDTIGVALKTLGYSLNSTDPAQLEEAKELLIKQKQEVNPIYGADEVLDLMRSGEKKIAMIWSGEGLNLEAEDGKFKYVIPVEGADYWLDSWAIPKDAKNVEGAEKFINFMCDKDIAFRTADEIGYTSPQKQAIDEQADEVKNNPNAYMPQEILDKCEGYKYLNQDELKLYQDVWMEVKN</sequence>
<feature type="signal peptide" evidence="5">
    <location>
        <begin position="1"/>
        <end position="23"/>
    </location>
</feature>
<dbReference type="PIRSF" id="PIRSF019574">
    <property type="entry name" value="Periplasmic_polyamine_BP"/>
    <property type="match status" value="1"/>
</dbReference>
<dbReference type="GO" id="GO:0042597">
    <property type="term" value="C:periplasmic space"/>
    <property type="evidence" value="ECO:0007669"/>
    <property type="project" value="UniProtKB-SubCell"/>
</dbReference>
<dbReference type="EMBL" id="CYZX01000024">
    <property type="protein sequence ID" value="CUP05495.1"/>
    <property type="molecule type" value="Genomic_DNA"/>
</dbReference>
<organism evidence="6 7">
    <name type="scientific">Clostridium disporicum</name>
    <dbReference type="NCBI Taxonomy" id="84024"/>
    <lineage>
        <taxon>Bacteria</taxon>
        <taxon>Bacillati</taxon>
        <taxon>Bacillota</taxon>
        <taxon>Clostridia</taxon>
        <taxon>Eubacteriales</taxon>
        <taxon>Clostridiaceae</taxon>
        <taxon>Clostridium</taxon>
    </lineage>
</organism>
<dbReference type="Pfam" id="PF13416">
    <property type="entry name" value="SBP_bac_8"/>
    <property type="match status" value="1"/>
</dbReference>
<evidence type="ECO:0000256" key="1">
    <source>
        <dbReference type="ARBA" id="ARBA00004418"/>
    </source>
</evidence>
<dbReference type="SUPFAM" id="SSF53850">
    <property type="entry name" value="Periplasmic binding protein-like II"/>
    <property type="match status" value="1"/>
</dbReference>
<keyword evidence="4" id="KW-0574">Periplasm</keyword>
<dbReference type="GO" id="GO:0019808">
    <property type="term" value="F:polyamine binding"/>
    <property type="evidence" value="ECO:0007669"/>
    <property type="project" value="InterPro"/>
</dbReference>
<keyword evidence="2" id="KW-0813">Transport</keyword>
<feature type="chain" id="PRO_5039078242" evidence="5">
    <location>
        <begin position="24"/>
        <end position="351"/>
    </location>
</feature>
<dbReference type="GO" id="GO:0015846">
    <property type="term" value="P:polyamine transport"/>
    <property type="evidence" value="ECO:0007669"/>
    <property type="project" value="InterPro"/>
</dbReference>
<dbReference type="AlphaFoldDB" id="A0A174K7R8"/>
<keyword evidence="3 5" id="KW-0732">Signal</keyword>
<dbReference type="PANTHER" id="PTHR30222:SF17">
    <property type="entry name" value="SPERMIDINE_PUTRESCINE-BINDING PERIPLASMIC PROTEIN"/>
    <property type="match status" value="1"/>
</dbReference>
<dbReference type="InterPro" id="IPR001188">
    <property type="entry name" value="Sperm_putr-bd"/>
</dbReference>
<dbReference type="OrthoDB" id="9769319at2"/>
<proteinExistence type="predicted"/>
<dbReference type="Gene3D" id="3.40.190.10">
    <property type="entry name" value="Periplasmic binding protein-like II"/>
    <property type="match status" value="2"/>
</dbReference>
<accession>A0A174K7R8</accession>
<name>A0A174K7R8_9CLOT</name>
<evidence type="ECO:0000256" key="4">
    <source>
        <dbReference type="ARBA" id="ARBA00022764"/>
    </source>
</evidence>
<evidence type="ECO:0000256" key="2">
    <source>
        <dbReference type="ARBA" id="ARBA00022448"/>
    </source>
</evidence>